<gene>
    <name evidence="1" type="ORF">DEO72_LG6g951</name>
</gene>
<keyword evidence="2" id="KW-1185">Reference proteome</keyword>
<dbReference type="AlphaFoldDB" id="A0A4D6M4J6"/>
<reference evidence="1 2" key="1">
    <citation type="submission" date="2019-04" db="EMBL/GenBank/DDBJ databases">
        <title>An improved genome assembly and genetic linkage map for asparagus bean, Vigna unguiculata ssp. sesquipedialis.</title>
        <authorList>
            <person name="Xia Q."/>
            <person name="Zhang R."/>
            <person name="Dong Y."/>
        </authorList>
    </citation>
    <scope>NUCLEOTIDE SEQUENCE [LARGE SCALE GENOMIC DNA]</scope>
    <source>
        <tissue evidence="1">Leaf</tissue>
    </source>
</reference>
<dbReference type="EMBL" id="CP039350">
    <property type="protein sequence ID" value="QCD96249.1"/>
    <property type="molecule type" value="Genomic_DNA"/>
</dbReference>
<accession>A0A4D6M4J6</accession>
<sequence>MLRRALLLRSGAEAMVVETRRNYGEDGRDGCCNGNGGTGAAMAAAGWLRVGGGARRRWWRRGEACAICGGGENGGVAVVAVLVVAAAGFAHAFSGVKVVTEQWRHCCSGVVVGEVGAAAAAMVVEGEKKSRVRVLGVEEDDVAAFQWTAC</sequence>
<proteinExistence type="predicted"/>
<evidence type="ECO:0000313" key="1">
    <source>
        <dbReference type="EMBL" id="QCD96249.1"/>
    </source>
</evidence>
<name>A0A4D6M4J6_VIGUN</name>
<dbReference type="Proteomes" id="UP000501690">
    <property type="component" value="Linkage Group LG6"/>
</dbReference>
<protein>
    <submittedName>
        <fullName evidence="1">Uncharacterized protein</fullName>
    </submittedName>
</protein>
<organism evidence="1 2">
    <name type="scientific">Vigna unguiculata</name>
    <name type="common">Cowpea</name>
    <dbReference type="NCBI Taxonomy" id="3917"/>
    <lineage>
        <taxon>Eukaryota</taxon>
        <taxon>Viridiplantae</taxon>
        <taxon>Streptophyta</taxon>
        <taxon>Embryophyta</taxon>
        <taxon>Tracheophyta</taxon>
        <taxon>Spermatophyta</taxon>
        <taxon>Magnoliopsida</taxon>
        <taxon>eudicotyledons</taxon>
        <taxon>Gunneridae</taxon>
        <taxon>Pentapetalae</taxon>
        <taxon>rosids</taxon>
        <taxon>fabids</taxon>
        <taxon>Fabales</taxon>
        <taxon>Fabaceae</taxon>
        <taxon>Papilionoideae</taxon>
        <taxon>50 kb inversion clade</taxon>
        <taxon>NPAAA clade</taxon>
        <taxon>indigoferoid/millettioid clade</taxon>
        <taxon>Phaseoleae</taxon>
        <taxon>Vigna</taxon>
    </lineage>
</organism>
<evidence type="ECO:0000313" key="2">
    <source>
        <dbReference type="Proteomes" id="UP000501690"/>
    </source>
</evidence>